<keyword evidence="8" id="KW-1185">Reference proteome</keyword>
<dbReference type="GO" id="GO:0006508">
    <property type="term" value="P:proteolysis"/>
    <property type="evidence" value="ECO:0007669"/>
    <property type="project" value="UniProtKB-KW"/>
</dbReference>
<evidence type="ECO:0000259" key="6">
    <source>
        <dbReference type="PROSITE" id="PS50600"/>
    </source>
</evidence>
<evidence type="ECO:0000256" key="4">
    <source>
        <dbReference type="ARBA" id="ARBA00022807"/>
    </source>
</evidence>
<feature type="domain" description="Ubiquitin-like protease family profile" evidence="6">
    <location>
        <begin position="57"/>
        <end position="234"/>
    </location>
</feature>
<dbReference type="PANTHER" id="PTHR46915">
    <property type="entry name" value="UBIQUITIN-LIKE PROTEASE 4-RELATED"/>
    <property type="match status" value="1"/>
</dbReference>
<dbReference type="HOGENOM" id="CLU_349897_0_0_1"/>
<organism evidence="7 8">
    <name type="scientific">Sphaerobolus stellatus (strain SS14)</name>
    <dbReference type="NCBI Taxonomy" id="990650"/>
    <lineage>
        <taxon>Eukaryota</taxon>
        <taxon>Fungi</taxon>
        <taxon>Dikarya</taxon>
        <taxon>Basidiomycota</taxon>
        <taxon>Agaricomycotina</taxon>
        <taxon>Agaricomycetes</taxon>
        <taxon>Phallomycetidae</taxon>
        <taxon>Geastrales</taxon>
        <taxon>Sphaerobolaceae</taxon>
        <taxon>Sphaerobolus</taxon>
    </lineage>
</organism>
<dbReference type="PROSITE" id="PS50600">
    <property type="entry name" value="ULP_PROTEASE"/>
    <property type="match status" value="1"/>
</dbReference>
<keyword evidence="3" id="KW-0378">Hydrolase</keyword>
<evidence type="ECO:0000256" key="3">
    <source>
        <dbReference type="ARBA" id="ARBA00022801"/>
    </source>
</evidence>
<protein>
    <recommendedName>
        <fullName evidence="6">Ubiquitin-like protease family profile domain-containing protein</fullName>
    </recommendedName>
</protein>
<dbReference type="GO" id="GO:0008234">
    <property type="term" value="F:cysteine-type peptidase activity"/>
    <property type="evidence" value="ECO:0007669"/>
    <property type="project" value="UniProtKB-KW"/>
</dbReference>
<sequence length="805" mass="92961">MMQDNDTYESDDALCSSTDNEEDVRILQPNSETTVVKLPSLLPYSSRDLQRHSHRILNFSAKDLKQFEDGTWYNDLVMDFGLSQCLRRYELSESSLNSVWIWSTFFYTQLTDKGVHAVERWSRKWDVFTPDVLVIPVNHSYHWTLVIICQPGSCLQLPETDLLSAPRTQIVSMDSLGGSQQQARQKVEEWLFHEAQPSLKGKQWHSPNSWPLDAPQQPNYFDCGPYSIYNLTHFLMNYPRVLDKISMKSPQWRHIWRPQLAGHMRAHLRQQMKMKSSSLDSNSVLYKLLLTMSDVNQVEFTHSPLPYLYPRGPTSPGIRAVFSTAELLFEILASNGFPRASKALLSPHQVPLSIAITGPWLVTACFIHPEEVETYHSWISVGSKLCCVSQLFRDNITPYLVRDLWIDHPFRLKKFLDGYATGHPNHRRAVFSSVRHLRVTWPMLVWNDWTNWGHDEHQGLRSYHDWPQAVYAIPLGYSLAAPIFPNRLWDEAMNLYRDMVHSFRHLACFDGGFTGTGTLVFMPTPPNALKGLAETSSHLNSLRLNTHAGHRELFNVLPMLPQLESLTLEVFLGEPESLPRGVTTLTLGNLTTLVIIFQCPDTEFLRAIEGWTIPFLSSLAIRFQGTATGDLVPVLTVLRCAATRLRLTTLSLDWSHQPPQLLRHFTLTDIVLHHSSGPVTPYPKDSETRFYCDPERQWPFEHFLQEIWLEKYPKWPELHHIIDTTLYHSRNLEQRESLGPWARYWAPRLEDDCGVVSLDGYRRRIRDIVITVTHRDDAQMLLNYLKPGWFTGWVNNDKPSQMIVV</sequence>
<dbReference type="AlphaFoldDB" id="A0A0C9UXM7"/>
<feature type="region of interest" description="Disordered" evidence="5">
    <location>
        <begin position="1"/>
        <end position="22"/>
    </location>
</feature>
<gene>
    <name evidence="7" type="ORF">M422DRAFT_268382</name>
</gene>
<dbReference type="GO" id="GO:0019783">
    <property type="term" value="F:ubiquitin-like protein peptidase activity"/>
    <property type="evidence" value="ECO:0007669"/>
    <property type="project" value="UniProtKB-ARBA"/>
</dbReference>
<keyword evidence="2" id="KW-0645">Protease</keyword>
<evidence type="ECO:0000256" key="5">
    <source>
        <dbReference type="SAM" id="MobiDB-lite"/>
    </source>
</evidence>
<dbReference type="SUPFAM" id="SSF54001">
    <property type="entry name" value="Cysteine proteinases"/>
    <property type="match status" value="1"/>
</dbReference>
<dbReference type="PANTHER" id="PTHR46915:SF2">
    <property type="entry name" value="UBIQUITIN-LIKE PROTEASE 4"/>
    <property type="match status" value="1"/>
</dbReference>
<dbReference type="InterPro" id="IPR003653">
    <property type="entry name" value="Peptidase_C48_C"/>
</dbReference>
<dbReference type="Pfam" id="PF02902">
    <property type="entry name" value="Peptidase_C48"/>
    <property type="match status" value="1"/>
</dbReference>
<feature type="compositionally biased region" description="Acidic residues" evidence="5">
    <location>
        <begin position="1"/>
        <end position="12"/>
    </location>
</feature>
<dbReference type="Proteomes" id="UP000054279">
    <property type="component" value="Unassembled WGS sequence"/>
</dbReference>
<evidence type="ECO:0000256" key="2">
    <source>
        <dbReference type="ARBA" id="ARBA00022670"/>
    </source>
</evidence>
<proteinExistence type="inferred from homology"/>
<evidence type="ECO:0000313" key="7">
    <source>
        <dbReference type="EMBL" id="KIJ30131.1"/>
    </source>
</evidence>
<name>A0A0C9UXM7_SPHS4</name>
<dbReference type="GO" id="GO:0016926">
    <property type="term" value="P:protein desumoylation"/>
    <property type="evidence" value="ECO:0007669"/>
    <property type="project" value="UniProtKB-ARBA"/>
</dbReference>
<dbReference type="Gene3D" id="3.40.395.10">
    <property type="entry name" value="Adenoviral Proteinase, Chain A"/>
    <property type="match status" value="1"/>
</dbReference>
<dbReference type="EMBL" id="KN837268">
    <property type="protein sequence ID" value="KIJ30131.1"/>
    <property type="molecule type" value="Genomic_DNA"/>
</dbReference>
<keyword evidence="4" id="KW-0788">Thiol protease</keyword>
<evidence type="ECO:0000256" key="1">
    <source>
        <dbReference type="ARBA" id="ARBA00005234"/>
    </source>
</evidence>
<dbReference type="InterPro" id="IPR038765">
    <property type="entry name" value="Papain-like_cys_pep_sf"/>
</dbReference>
<comment type="similarity">
    <text evidence="1">Belongs to the peptidase C48 family.</text>
</comment>
<reference evidence="7 8" key="1">
    <citation type="submission" date="2014-06" db="EMBL/GenBank/DDBJ databases">
        <title>Evolutionary Origins and Diversification of the Mycorrhizal Mutualists.</title>
        <authorList>
            <consortium name="DOE Joint Genome Institute"/>
            <consortium name="Mycorrhizal Genomics Consortium"/>
            <person name="Kohler A."/>
            <person name="Kuo A."/>
            <person name="Nagy L.G."/>
            <person name="Floudas D."/>
            <person name="Copeland A."/>
            <person name="Barry K.W."/>
            <person name="Cichocki N."/>
            <person name="Veneault-Fourrey C."/>
            <person name="LaButti K."/>
            <person name="Lindquist E.A."/>
            <person name="Lipzen A."/>
            <person name="Lundell T."/>
            <person name="Morin E."/>
            <person name="Murat C."/>
            <person name="Riley R."/>
            <person name="Ohm R."/>
            <person name="Sun H."/>
            <person name="Tunlid A."/>
            <person name="Henrissat B."/>
            <person name="Grigoriev I.V."/>
            <person name="Hibbett D.S."/>
            <person name="Martin F."/>
        </authorList>
    </citation>
    <scope>NUCLEOTIDE SEQUENCE [LARGE SCALE GENOMIC DNA]</scope>
    <source>
        <strain evidence="7 8">SS14</strain>
    </source>
</reference>
<evidence type="ECO:0000313" key="8">
    <source>
        <dbReference type="Proteomes" id="UP000054279"/>
    </source>
</evidence>
<accession>A0A0C9UXM7</accession>
<dbReference type="OrthoDB" id="442460at2759"/>